<feature type="non-terminal residue" evidence="2">
    <location>
        <position position="582"/>
    </location>
</feature>
<evidence type="ECO:0000313" key="3">
    <source>
        <dbReference type="Proteomes" id="UP000007431"/>
    </source>
</evidence>
<dbReference type="InterPro" id="IPR001810">
    <property type="entry name" value="F-box_dom"/>
</dbReference>
<dbReference type="InParanoid" id="D8PNI8"/>
<dbReference type="Gene3D" id="1.20.1280.50">
    <property type="match status" value="1"/>
</dbReference>
<dbReference type="HOGENOM" id="CLU_471044_0_0_1"/>
<dbReference type="EMBL" id="GL377302">
    <property type="protein sequence ID" value="EFJ01535.1"/>
    <property type="molecule type" value="Genomic_DNA"/>
</dbReference>
<dbReference type="eggNOG" id="ENOG502STM7">
    <property type="taxonomic scope" value="Eukaryota"/>
</dbReference>
<accession>D8PNI8</accession>
<dbReference type="Pfam" id="PF12937">
    <property type="entry name" value="F-box-like"/>
    <property type="match status" value="1"/>
</dbReference>
<keyword evidence="3" id="KW-1185">Reference proteome</keyword>
<evidence type="ECO:0000259" key="1">
    <source>
        <dbReference type="Pfam" id="PF12937"/>
    </source>
</evidence>
<evidence type="ECO:0000313" key="2">
    <source>
        <dbReference type="EMBL" id="EFJ01535.1"/>
    </source>
</evidence>
<proteinExistence type="predicted"/>
<dbReference type="Proteomes" id="UP000007431">
    <property type="component" value="Unassembled WGS sequence"/>
</dbReference>
<organism evidence="3">
    <name type="scientific">Schizophyllum commune (strain H4-8 / FGSC 9210)</name>
    <name type="common">Split gill fungus</name>
    <dbReference type="NCBI Taxonomy" id="578458"/>
    <lineage>
        <taxon>Eukaryota</taxon>
        <taxon>Fungi</taxon>
        <taxon>Dikarya</taxon>
        <taxon>Basidiomycota</taxon>
        <taxon>Agaricomycotina</taxon>
        <taxon>Agaricomycetes</taxon>
        <taxon>Agaricomycetidae</taxon>
        <taxon>Agaricales</taxon>
        <taxon>Schizophyllaceae</taxon>
        <taxon>Schizophyllum</taxon>
    </lineage>
</organism>
<protein>
    <recommendedName>
        <fullName evidence="1">F-box domain-containing protein</fullName>
    </recommendedName>
</protein>
<sequence length="582" mass="65336">MASPHLGVRWGISEMLTEPLLVLPEQGRSTTDTAKLDEYIASFCAHLAALRSRRNLTVPAVRLPDELLSEIFVLTCFSDRPLLRGRLQSWTHLMLVCRRWRAIGVSTPSLWSRMHVGTRARDPAHLILPSPPQRIRCKNHPLTVTIDLERDSTGQATCTLLPVLAPHFDQFMSLKLSGTEFCLQKFLDSYTASRRVGLQMLSLILQPANDRVPFVLSHEATQNIVPCLRTLYLRDVAVDWDALRDLQSLTMYFYSFLESDAPQPITLSALLSMLRRSPHLTKFHLLTRNGLDMLDAQTGSVHLPCLRYLYLTAHPLLCAAILASIHMQSWSEIVIQTSDVPENEYQRLHDALGGLFDRPGAPAMRCMRLTSSPVVLFATDLSADERQPVEIPRESGARLSITGYPDDSPEMQGRLLARLLSAVPARTITSLDCGPRALLQRQDLCLLILRALPSLQWISCRGGHDEYQIWFDALRDWAGSVGSDHKLRSFRWDLEEDNSAPTVASLSERVRRVSKDLQDVLDACARGGLAIRRLVISSEWQSHNMVAVIKNLVTHARGMGVKVDMVPDSVYCEILFATPEAE</sequence>
<dbReference type="AlphaFoldDB" id="D8PNI8"/>
<feature type="domain" description="F-box" evidence="1">
    <location>
        <begin position="62"/>
        <end position="115"/>
    </location>
</feature>
<gene>
    <name evidence="2" type="ORF">SCHCODRAFT_102393</name>
</gene>
<dbReference type="VEuPathDB" id="FungiDB:SCHCODRAFT_02621206"/>
<name>D8PNI8_SCHCM</name>
<reference evidence="2 3" key="1">
    <citation type="journal article" date="2010" name="Nat. Biotechnol.">
        <title>Genome sequence of the model mushroom Schizophyllum commune.</title>
        <authorList>
            <person name="Ohm R.A."/>
            <person name="de Jong J.F."/>
            <person name="Lugones L.G."/>
            <person name="Aerts A."/>
            <person name="Kothe E."/>
            <person name="Stajich J.E."/>
            <person name="de Vries R.P."/>
            <person name="Record E."/>
            <person name="Levasseur A."/>
            <person name="Baker S.E."/>
            <person name="Bartholomew K.A."/>
            <person name="Coutinho P.M."/>
            <person name="Erdmann S."/>
            <person name="Fowler T.J."/>
            <person name="Gathman A.C."/>
            <person name="Lombard V."/>
            <person name="Henrissat B."/>
            <person name="Knabe N."/>
            <person name="Kuees U."/>
            <person name="Lilly W.W."/>
            <person name="Lindquist E."/>
            <person name="Lucas S."/>
            <person name="Magnuson J.K."/>
            <person name="Piumi F."/>
            <person name="Raudaskoski M."/>
            <person name="Salamov A."/>
            <person name="Schmutz J."/>
            <person name="Schwarze F.W.M.R."/>
            <person name="vanKuyk P.A."/>
            <person name="Horton J.S."/>
            <person name="Grigoriev I.V."/>
            <person name="Woesten H.A.B."/>
        </authorList>
    </citation>
    <scope>NUCLEOTIDE SEQUENCE [LARGE SCALE GENOMIC DNA]</scope>
    <source>
        <strain evidence="3">H4-8 / FGSC 9210</strain>
    </source>
</reference>